<keyword evidence="3" id="KW-1185">Reference proteome</keyword>
<name>A0A1M5UUF5_9FIRM</name>
<keyword evidence="1" id="KW-1133">Transmembrane helix</keyword>
<proteinExistence type="predicted"/>
<keyword evidence="1" id="KW-0472">Membrane</keyword>
<feature type="transmembrane region" description="Helical" evidence="1">
    <location>
        <begin position="21"/>
        <end position="42"/>
    </location>
</feature>
<sequence length="53" mass="6244">MLDNLKKLILFMKKRLDGKDKRNIAILIFIALLTNILIVHQFTRLIKPQSHCI</sequence>
<dbReference type="RefSeq" id="WP_159430401.1">
    <property type="nucleotide sequence ID" value="NZ_FQXO01000042.1"/>
</dbReference>
<evidence type="ECO:0000313" key="3">
    <source>
        <dbReference type="Proteomes" id="UP000183967"/>
    </source>
</evidence>
<evidence type="ECO:0000256" key="1">
    <source>
        <dbReference type="SAM" id="Phobius"/>
    </source>
</evidence>
<dbReference type="Proteomes" id="UP000183967">
    <property type="component" value="Unassembled WGS sequence"/>
</dbReference>
<evidence type="ECO:0000313" key="2">
    <source>
        <dbReference type="EMBL" id="SHH66632.1"/>
    </source>
</evidence>
<dbReference type="AlphaFoldDB" id="A0A1M5UUF5"/>
<keyword evidence="1" id="KW-0812">Transmembrane</keyword>
<protein>
    <submittedName>
        <fullName evidence="2">Uncharacterized protein</fullName>
    </submittedName>
</protein>
<accession>A0A1M5UUF5</accession>
<gene>
    <name evidence="2" type="ORF">SAMN02745135_01585</name>
</gene>
<organism evidence="2 3">
    <name type="scientific">Caloranaerobacter azorensis DSM 13643</name>
    <dbReference type="NCBI Taxonomy" id="1121264"/>
    <lineage>
        <taxon>Bacteria</taxon>
        <taxon>Bacillati</taxon>
        <taxon>Bacillota</taxon>
        <taxon>Tissierellia</taxon>
        <taxon>Tissierellales</taxon>
        <taxon>Thermohalobacteraceae</taxon>
        <taxon>Caloranaerobacter</taxon>
    </lineage>
</organism>
<reference evidence="3" key="1">
    <citation type="submission" date="2016-11" db="EMBL/GenBank/DDBJ databases">
        <authorList>
            <person name="Varghese N."/>
            <person name="Submissions S."/>
        </authorList>
    </citation>
    <scope>NUCLEOTIDE SEQUENCE [LARGE SCALE GENOMIC DNA]</scope>
    <source>
        <strain evidence="3">DSM 13643</strain>
    </source>
</reference>
<dbReference type="EMBL" id="FQXO01000042">
    <property type="protein sequence ID" value="SHH66632.1"/>
    <property type="molecule type" value="Genomic_DNA"/>
</dbReference>